<keyword evidence="3" id="KW-0804">Transcription</keyword>
<accession>A0A1W5ZST3</accession>
<sequence length="249" mass="28502">MNLKREQATPLYVQLKKLIEQKIVSGDWKPEEQIPSERELGKDYEVSRITVRQAINLAVHEGLLYRTHGKGTFVTSQTTIKQELSKVDTFQSSLSQHGLVASTDIIKTDKTVTDLQLSTLLNDEITDPLCNLQLVGYGDETPVVFYDSFFPLDIGTQLIEAGKKEVEEGNPFTTLDLYKKINDITPTKSRQTFESILSDERITKVLKLEEITPIFKVTSIIYASERPIEYRTSYYKGDKYKFFITRSMN</sequence>
<dbReference type="Proteomes" id="UP000192527">
    <property type="component" value="Chromosome"/>
</dbReference>
<dbReference type="CDD" id="cd07377">
    <property type="entry name" value="WHTH_GntR"/>
    <property type="match status" value="1"/>
</dbReference>
<dbReference type="SMART" id="SM00345">
    <property type="entry name" value="HTH_GNTR"/>
    <property type="match status" value="1"/>
</dbReference>
<dbReference type="InterPro" id="IPR036390">
    <property type="entry name" value="WH_DNA-bd_sf"/>
</dbReference>
<dbReference type="FunFam" id="1.10.10.10:FF:000079">
    <property type="entry name" value="GntR family transcriptional regulator"/>
    <property type="match status" value="1"/>
</dbReference>
<dbReference type="SMART" id="SM00866">
    <property type="entry name" value="UTRA"/>
    <property type="match status" value="1"/>
</dbReference>
<dbReference type="KEGG" id="hmn:HM131_05655"/>
<dbReference type="STRING" id="402384.HM131_05655"/>
<keyword evidence="1" id="KW-0805">Transcription regulation</keyword>
<reference evidence="5 6" key="1">
    <citation type="submission" date="2017-04" db="EMBL/GenBank/DDBJ databases">
        <title>The whole genome sequencing and assembly of Halobacillus mangrovi strain.</title>
        <authorList>
            <person name="Lee S.-J."/>
            <person name="Park M.-K."/>
            <person name="Kim J.-Y."/>
            <person name="Lee Y.-J."/>
            <person name="Yi H."/>
            <person name="Bahn Y.-S."/>
            <person name="Kim J.F."/>
            <person name="Lee D.-W."/>
        </authorList>
    </citation>
    <scope>NUCLEOTIDE SEQUENCE [LARGE SCALE GENOMIC DNA]</scope>
    <source>
        <strain evidence="5 6">KTB 131</strain>
    </source>
</reference>
<evidence type="ECO:0000256" key="3">
    <source>
        <dbReference type="ARBA" id="ARBA00023163"/>
    </source>
</evidence>
<dbReference type="Pfam" id="PF00392">
    <property type="entry name" value="GntR"/>
    <property type="match status" value="1"/>
</dbReference>
<dbReference type="PRINTS" id="PR00035">
    <property type="entry name" value="HTHGNTR"/>
</dbReference>
<dbReference type="Gene3D" id="3.40.1410.10">
    <property type="entry name" value="Chorismate lyase-like"/>
    <property type="match status" value="1"/>
</dbReference>
<dbReference type="OrthoDB" id="9815017at2"/>
<dbReference type="InterPro" id="IPR036388">
    <property type="entry name" value="WH-like_DNA-bd_sf"/>
</dbReference>
<keyword evidence="6" id="KW-1185">Reference proteome</keyword>
<name>A0A1W5ZST3_9BACI</name>
<dbReference type="InterPro" id="IPR050679">
    <property type="entry name" value="Bact_HTH_transcr_reg"/>
</dbReference>
<dbReference type="Pfam" id="PF07702">
    <property type="entry name" value="UTRA"/>
    <property type="match status" value="1"/>
</dbReference>
<dbReference type="Gene3D" id="1.10.10.10">
    <property type="entry name" value="Winged helix-like DNA-binding domain superfamily/Winged helix DNA-binding domain"/>
    <property type="match status" value="1"/>
</dbReference>
<dbReference type="SUPFAM" id="SSF46785">
    <property type="entry name" value="Winged helix' DNA-binding domain"/>
    <property type="match status" value="1"/>
</dbReference>
<keyword evidence="2" id="KW-0238">DNA-binding</keyword>
<dbReference type="GO" id="GO:0045892">
    <property type="term" value="P:negative regulation of DNA-templated transcription"/>
    <property type="evidence" value="ECO:0007669"/>
    <property type="project" value="TreeGrafter"/>
</dbReference>
<dbReference type="RefSeq" id="WP_085028795.1">
    <property type="nucleotide sequence ID" value="NZ_CP020772.1"/>
</dbReference>
<dbReference type="PANTHER" id="PTHR44846:SF1">
    <property type="entry name" value="MANNOSYL-D-GLYCERATE TRANSPORT_METABOLISM SYSTEM REPRESSOR MNGR-RELATED"/>
    <property type="match status" value="1"/>
</dbReference>
<evidence type="ECO:0000313" key="5">
    <source>
        <dbReference type="EMBL" id="ARI76352.1"/>
    </source>
</evidence>
<evidence type="ECO:0000259" key="4">
    <source>
        <dbReference type="PROSITE" id="PS50949"/>
    </source>
</evidence>
<dbReference type="InterPro" id="IPR028978">
    <property type="entry name" value="Chorismate_lyase_/UTRA_dom_sf"/>
</dbReference>
<dbReference type="AlphaFoldDB" id="A0A1W5ZST3"/>
<feature type="domain" description="HTH gntR-type" evidence="4">
    <location>
        <begin position="9"/>
        <end position="77"/>
    </location>
</feature>
<dbReference type="PANTHER" id="PTHR44846">
    <property type="entry name" value="MANNOSYL-D-GLYCERATE TRANSPORT/METABOLISM SYSTEM REPRESSOR MNGR-RELATED"/>
    <property type="match status" value="1"/>
</dbReference>
<gene>
    <name evidence="5" type="ORF">HM131_05655</name>
</gene>
<dbReference type="GO" id="GO:0003700">
    <property type="term" value="F:DNA-binding transcription factor activity"/>
    <property type="evidence" value="ECO:0007669"/>
    <property type="project" value="InterPro"/>
</dbReference>
<evidence type="ECO:0000313" key="6">
    <source>
        <dbReference type="Proteomes" id="UP000192527"/>
    </source>
</evidence>
<dbReference type="EMBL" id="CP020772">
    <property type="protein sequence ID" value="ARI76352.1"/>
    <property type="molecule type" value="Genomic_DNA"/>
</dbReference>
<dbReference type="GO" id="GO:0003677">
    <property type="term" value="F:DNA binding"/>
    <property type="evidence" value="ECO:0007669"/>
    <property type="project" value="UniProtKB-KW"/>
</dbReference>
<proteinExistence type="predicted"/>
<evidence type="ECO:0000256" key="1">
    <source>
        <dbReference type="ARBA" id="ARBA00023015"/>
    </source>
</evidence>
<evidence type="ECO:0000256" key="2">
    <source>
        <dbReference type="ARBA" id="ARBA00023125"/>
    </source>
</evidence>
<organism evidence="5 6">
    <name type="scientific">Halobacillus mangrovi</name>
    <dbReference type="NCBI Taxonomy" id="402384"/>
    <lineage>
        <taxon>Bacteria</taxon>
        <taxon>Bacillati</taxon>
        <taxon>Bacillota</taxon>
        <taxon>Bacilli</taxon>
        <taxon>Bacillales</taxon>
        <taxon>Bacillaceae</taxon>
        <taxon>Halobacillus</taxon>
    </lineage>
</organism>
<protein>
    <recommendedName>
        <fullName evidence="4">HTH gntR-type domain-containing protein</fullName>
    </recommendedName>
</protein>
<dbReference type="SUPFAM" id="SSF64288">
    <property type="entry name" value="Chorismate lyase-like"/>
    <property type="match status" value="1"/>
</dbReference>
<dbReference type="InterPro" id="IPR000524">
    <property type="entry name" value="Tscrpt_reg_HTH_GntR"/>
</dbReference>
<dbReference type="InterPro" id="IPR011663">
    <property type="entry name" value="UTRA"/>
</dbReference>
<dbReference type="PROSITE" id="PS50949">
    <property type="entry name" value="HTH_GNTR"/>
    <property type="match status" value="1"/>
</dbReference>